<dbReference type="Proteomes" id="UP000242469">
    <property type="component" value="Unassembled WGS sequence"/>
</dbReference>
<protein>
    <submittedName>
        <fullName evidence="3">Uncharacterized membrane protein affecting hemolysin expression</fullName>
    </submittedName>
</protein>
<dbReference type="AlphaFoldDB" id="A0A1H3YR58"/>
<evidence type="ECO:0000313" key="4">
    <source>
        <dbReference type="Proteomes" id="UP000242469"/>
    </source>
</evidence>
<keyword evidence="2" id="KW-1133">Transmembrane helix</keyword>
<feature type="region of interest" description="Disordered" evidence="1">
    <location>
        <begin position="333"/>
        <end position="352"/>
    </location>
</feature>
<keyword evidence="2" id="KW-0812">Transmembrane</keyword>
<evidence type="ECO:0000256" key="2">
    <source>
        <dbReference type="SAM" id="Phobius"/>
    </source>
</evidence>
<dbReference type="STRING" id="1122198.SAMN02745729_101553"/>
<dbReference type="RefSeq" id="WP_091822665.1">
    <property type="nucleotide sequence ID" value="NZ_FNRJ01000001.1"/>
</dbReference>
<keyword evidence="4" id="KW-1185">Reference proteome</keyword>
<evidence type="ECO:0000313" key="3">
    <source>
        <dbReference type="EMBL" id="SEA13512.1"/>
    </source>
</evidence>
<name>A0A1H3YR58_9GAMM</name>
<evidence type="ECO:0000256" key="1">
    <source>
        <dbReference type="SAM" id="MobiDB-lite"/>
    </source>
</evidence>
<organism evidence="3 4">
    <name type="scientific">Marinobacterium iners DSM 11526</name>
    <dbReference type="NCBI Taxonomy" id="1122198"/>
    <lineage>
        <taxon>Bacteria</taxon>
        <taxon>Pseudomonadati</taxon>
        <taxon>Pseudomonadota</taxon>
        <taxon>Gammaproteobacteria</taxon>
        <taxon>Oceanospirillales</taxon>
        <taxon>Oceanospirillaceae</taxon>
        <taxon>Marinobacterium</taxon>
    </lineage>
</organism>
<dbReference type="EMBL" id="FNRJ01000001">
    <property type="protein sequence ID" value="SEA13512.1"/>
    <property type="molecule type" value="Genomic_DNA"/>
</dbReference>
<keyword evidence="2" id="KW-0472">Membrane</keyword>
<dbReference type="OrthoDB" id="6084348at2"/>
<feature type="region of interest" description="Disordered" evidence="1">
    <location>
        <begin position="195"/>
        <end position="288"/>
    </location>
</feature>
<proteinExistence type="predicted"/>
<accession>A0A1H3YR58</accession>
<reference evidence="4" key="1">
    <citation type="submission" date="2016-10" db="EMBL/GenBank/DDBJ databases">
        <authorList>
            <person name="Varghese N."/>
            <person name="Submissions S."/>
        </authorList>
    </citation>
    <scope>NUCLEOTIDE SEQUENCE [LARGE SCALE GENOMIC DNA]</scope>
    <source>
        <strain evidence="4">DSM 11526</strain>
    </source>
</reference>
<gene>
    <name evidence="3" type="ORF">SAMN02745729_101553</name>
</gene>
<feature type="compositionally biased region" description="Basic and acidic residues" evidence="1">
    <location>
        <begin position="265"/>
        <end position="286"/>
    </location>
</feature>
<sequence>MEPQDDTHHSPRSLSLRALLSVALILLLSLSLGGVLEYLRSSDLARQQANEVGMMFGRSSAILIQPLVLSDDRISLNFMFNELAAQPLISGLRLTAPDQTLIALAGQPQGRGHSLDLVQGDEVIGQLTYWTNPTPFEQLLHRQLLETALLLGGSLLLTALLLGLSLRRQPVSDQTEAKPDFRELVSELTPAASRDSIPAFSFDDMDNTGTEPRSPTPAASNNTDPVTKRQPPEQAQVEAEIKPSPAQPNRDSQGDMAAKSAPLKPEQELETEPKAAYPLDDRREPSFDTDELVSLLKPERDDARMPSFIPQVPHISDLADDSDEAMVPDTDEMELEEHTGQEEEYTPLHPNPLKLGSNEEQLGLYSFEHELELMLTPDEAGYLLLIDTRSAHSDNVEDDERNALLKNYRTLANSVARIYSGSIEPMSDGNLRVLFTNADDKDSHGINALCCAMLFTHLYKQYNQSQIRAFQPVMNLHMALVRGAHDRIERMQEEAHFLTRTTQSNELISHTALTEAPLLKESLLQKADIRREDEDKVLILSVSESYQALLEKQARHLLSKLNERQQGAQNSQPTS</sequence>
<feature type="compositionally biased region" description="Polar residues" evidence="1">
    <location>
        <begin position="207"/>
        <end position="225"/>
    </location>
</feature>
<feature type="transmembrane region" description="Helical" evidence="2">
    <location>
        <begin position="18"/>
        <end position="39"/>
    </location>
</feature>